<dbReference type="AlphaFoldDB" id="A0A6L9VWP1"/>
<dbReference type="InterPro" id="IPR024041">
    <property type="entry name" value="NH4_transpt_AmtB-like_dom"/>
</dbReference>
<dbReference type="Proteomes" id="UP000479241">
    <property type="component" value="Unassembled WGS sequence"/>
</dbReference>
<evidence type="ECO:0000256" key="9">
    <source>
        <dbReference type="RuleBase" id="RU362002"/>
    </source>
</evidence>
<keyword evidence="7 9" id="KW-0924">Ammonia transport</keyword>
<dbReference type="GO" id="GO:0008519">
    <property type="term" value="F:ammonium channel activity"/>
    <property type="evidence" value="ECO:0007669"/>
    <property type="project" value="InterPro"/>
</dbReference>
<evidence type="ECO:0000256" key="10">
    <source>
        <dbReference type="SAM" id="MobiDB-lite"/>
    </source>
</evidence>
<dbReference type="Pfam" id="PF00909">
    <property type="entry name" value="Ammonium_transp"/>
    <property type="match status" value="1"/>
</dbReference>
<organism evidence="12 13">
    <name type="scientific">Blastococcus saxobsidens</name>
    <dbReference type="NCBI Taxonomy" id="138336"/>
    <lineage>
        <taxon>Bacteria</taxon>
        <taxon>Bacillati</taxon>
        <taxon>Actinomycetota</taxon>
        <taxon>Actinomycetes</taxon>
        <taxon>Geodermatophilales</taxon>
        <taxon>Geodermatophilaceae</taxon>
        <taxon>Blastococcus</taxon>
    </lineage>
</organism>
<evidence type="ECO:0000256" key="6">
    <source>
        <dbReference type="ARBA" id="ARBA00023136"/>
    </source>
</evidence>
<dbReference type="EMBL" id="JAAGWG010000001">
    <property type="protein sequence ID" value="NEK84246.1"/>
    <property type="molecule type" value="Genomic_DNA"/>
</dbReference>
<evidence type="ECO:0000256" key="1">
    <source>
        <dbReference type="ARBA" id="ARBA00004141"/>
    </source>
</evidence>
<dbReference type="InterPro" id="IPR001905">
    <property type="entry name" value="Ammonium_transpt"/>
</dbReference>
<comment type="similarity">
    <text evidence="2 9">Belongs to the ammonia transporter channel (TC 1.A.11.2) family.</text>
</comment>
<dbReference type="RefSeq" id="WP_163201672.1">
    <property type="nucleotide sequence ID" value="NZ_JAAGWG010000001.1"/>
</dbReference>
<dbReference type="Gene3D" id="1.10.3430.10">
    <property type="entry name" value="Ammonium transporter AmtB like domains"/>
    <property type="match status" value="1"/>
</dbReference>
<feature type="transmembrane region" description="Helical" evidence="9">
    <location>
        <begin position="287"/>
        <end position="310"/>
    </location>
</feature>
<dbReference type="SUPFAM" id="SSF111352">
    <property type="entry name" value="Ammonium transporter"/>
    <property type="match status" value="1"/>
</dbReference>
<sequence length="449" mass="46284">MDPTTAGNTAWLLTAIIAVILMLPGLVLFYGGMVSRRTTTNMMMMVFGAFALTAFVWVAFGYSAVFGDSLGGAGVLGNPLEYAGLGQLLTPDEGAALPPLALATIHLGFAGLTIGIIAGAAADRMKFGAWMVFAALWVTLCYLPVAHWVFAFDSDTTTGGWLANVVGAVDYAGSTPIHVNSGIAALALAIVLGKRRTWPVQPKAHNLPFVIVGVGLLLTGWLGFDGSALGAADNDAAVAIFNTLAAACAGTCAWLVVEKLRDGHATTLGACSGAIAALVAITPSCGVVSPIGALLIGAGAGVVCYFAVLLKHRLGYDDALDVVALHLVGGIVGALAIGLLAHPDAPIGETGLLYGGDPGLLGRQAVALLATCAWTFTLTFVIAKVLDRTIGIRVTDEQEREGLDKALHAESAYENPEALAHQPRGHAEQEHHLDLGLDVKPGPEPARQA</sequence>
<feature type="transmembrane region" description="Helical" evidence="9">
    <location>
        <begin position="204"/>
        <end position="224"/>
    </location>
</feature>
<accession>A0A6L9VWP1</accession>
<evidence type="ECO:0000313" key="12">
    <source>
        <dbReference type="EMBL" id="NEK84246.1"/>
    </source>
</evidence>
<evidence type="ECO:0000256" key="7">
    <source>
        <dbReference type="ARBA" id="ARBA00023177"/>
    </source>
</evidence>
<feature type="transmembrane region" description="Helical" evidence="9">
    <location>
        <begin position="100"/>
        <end position="122"/>
    </location>
</feature>
<evidence type="ECO:0000256" key="2">
    <source>
        <dbReference type="ARBA" id="ARBA00005887"/>
    </source>
</evidence>
<feature type="transmembrane region" description="Helical" evidence="9">
    <location>
        <begin position="236"/>
        <end position="257"/>
    </location>
</feature>
<feature type="region of interest" description="Disordered" evidence="10">
    <location>
        <begin position="414"/>
        <end position="449"/>
    </location>
</feature>
<keyword evidence="6 9" id="KW-0472">Membrane</keyword>
<comment type="subcellular location">
    <subcellularLocation>
        <location evidence="9">Cell membrane</location>
        <topology evidence="9">Multi-pass membrane protein</topology>
    </subcellularLocation>
    <subcellularLocation>
        <location evidence="1">Membrane</location>
        <topology evidence="1">Multi-pass membrane protein</topology>
    </subcellularLocation>
</comment>
<dbReference type="InterPro" id="IPR029020">
    <property type="entry name" value="Ammonium/urea_transptr"/>
</dbReference>
<gene>
    <name evidence="12" type="ORF">GCU60_00450</name>
</gene>
<dbReference type="PANTHER" id="PTHR43029:SF10">
    <property type="entry name" value="AMMONIUM TRANSPORTER MEP2"/>
    <property type="match status" value="1"/>
</dbReference>
<feature type="transmembrane region" description="Helical" evidence="9">
    <location>
        <begin position="42"/>
        <end position="60"/>
    </location>
</feature>
<feature type="domain" description="Ammonium transporter AmtB-like" evidence="11">
    <location>
        <begin position="10"/>
        <end position="413"/>
    </location>
</feature>
<evidence type="ECO:0000313" key="13">
    <source>
        <dbReference type="Proteomes" id="UP000479241"/>
    </source>
</evidence>
<evidence type="ECO:0000256" key="3">
    <source>
        <dbReference type="ARBA" id="ARBA00022448"/>
    </source>
</evidence>
<feature type="transmembrane region" description="Helical" evidence="9">
    <location>
        <begin position="12"/>
        <end position="30"/>
    </location>
</feature>
<comment type="caution">
    <text evidence="12">The sequence shown here is derived from an EMBL/GenBank/DDBJ whole genome shotgun (WGS) entry which is preliminary data.</text>
</comment>
<dbReference type="GO" id="GO:0005886">
    <property type="term" value="C:plasma membrane"/>
    <property type="evidence" value="ECO:0007669"/>
    <property type="project" value="UniProtKB-SubCell"/>
</dbReference>
<feature type="transmembrane region" description="Helical" evidence="9">
    <location>
        <begin position="322"/>
        <end position="341"/>
    </location>
</feature>
<evidence type="ECO:0000256" key="4">
    <source>
        <dbReference type="ARBA" id="ARBA00022692"/>
    </source>
</evidence>
<dbReference type="PANTHER" id="PTHR43029">
    <property type="entry name" value="AMMONIUM TRANSPORTER MEP2"/>
    <property type="match status" value="1"/>
</dbReference>
<feature type="transmembrane region" description="Helical" evidence="9">
    <location>
        <begin position="129"/>
        <end position="151"/>
    </location>
</feature>
<evidence type="ECO:0000256" key="8">
    <source>
        <dbReference type="ARBA" id="ARBA00050025"/>
    </source>
</evidence>
<dbReference type="PROSITE" id="PS01219">
    <property type="entry name" value="AMMONIUM_TRANSP"/>
    <property type="match status" value="1"/>
</dbReference>
<keyword evidence="5 9" id="KW-1133">Transmembrane helix</keyword>
<reference evidence="12 13" key="1">
    <citation type="submission" date="2019-12" db="EMBL/GenBank/DDBJ databases">
        <title>the WGS of Blastococcus saxobsidens 67B17.</title>
        <authorList>
            <person name="Jiang Z."/>
        </authorList>
    </citation>
    <scope>NUCLEOTIDE SEQUENCE [LARGE SCALE GENOMIC DNA]</scope>
    <source>
        <strain evidence="12 13">67B17</strain>
    </source>
</reference>
<proteinExistence type="inferred from homology"/>
<keyword evidence="3 9" id="KW-0813">Transport</keyword>
<feature type="transmembrane region" description="Helical" evidence="9">
    <location>
        <begin position="171"/>
        <end position="192"/>
    </location>
</feature>
<evidence type="ECO:0000259" key="11">
    <source>
        <dbReference type="Pfam" id="PF00909"/>
    </source>
</evidence>
<protein>
    <recommendedName>
        <fullName evidence="8 9">Ammonium transporter</fullName>
    </recommendedName>
</protein>
<dbReference type="NCBIfam" id="TIGR00836">
    <property type="entry name" value="amt"/>
    <property type="match status" value="1"/>
</dbReference>
<keyword evidence="4 9" id="KW-0812">Transmembrane</keyword>
<evidence type="ECO:0000256" key="5">
    <source>
        <dbReference type="ARBA" id="ARBA00022989"/>
    </source>
</evidence>
<feature type="transmembrane region" description="Helical" evidence="9">
    <location>
        <begin position="264"/>
        <end position="281"/>
    </location>
</feature>
<dbReference type="InterPro" id="IPR018047">
    <property type="entry name" value="Ammonium_transpt_CS"/>
</dbReference>
<feature type="transmembrane region" description="Helical" evidence="9">
    <location>
        <begin position="361"/>
        <end position="383"/>
    </location>
</feature>
<name>A0A6L9VWP1_9ACTN</name>
<feature type="compositionally biased region" description="Basic and acidic residues" evidence="10">
    <location>
        <begin position="425"/>
        <end position="437"/>
    </location>
</feature>